<protein>
    <submittedName>
        <fullName evidence="2">Uncharacterized protein</fullName>
    </submittedName>
</protein>
<dbReference type="EMBL" id="CABPRJ010002369">
    <property type="protein sequence ID" value="VVC43428.1"/>
    <property type="molecule type" value="Genomic_DNA"/>
</dbReference>
<reference evidence="2 3" key="1">
    <citation type="submission" date="2019-08" db="EMBL/GenBank/DDBJ databases">
        <authorList>
            <person name="Alioto T."/>
            <person name="Alioto T."/>
            <person name="Gomez Garrido J."/>
        </authorList>
    </citation>
    <scope>NUCLEOTIDE SEQUENCE [LARGE SCALE GENOMIC DNA]</scope>
</reference>
<organism evidence="2 3">
    <name type="scientific">Cinara cedri</name>
    <dbReference type="NCBI Taxonomy" id="506608"/>
    <lineage>
        <taxon>Eukaryota</taxon>
        <taxon>Metazoa</taxon>
        <taxon>Ecdysozoa</taxon>
        <taxon>Arthropoda</taxon>
        <taxon>Hexapoda</taxon>
        <taxon>Insecta</taxon>
        <taxon>Pterygota</taxon>
        <taxon>Neoptera</taxon>
        <taxon>Paraneoptera</taxon>
        <taxon>Hemiptera</taxon>
        <taxon>Sternorrhyncha</taxon>
        <taxon>Aphidomorpha</taxon>
        <taxon>Aphidoidea</taxon>
        <taxon>Aphididae</taxon>
        <taxon>Lachninae</taxon>
        <taxon>Cinara</taxon>
    </lineage>
</organism>
<feature type="compositionally biased region" description="Basic residues" evidence="1">
    <location>
        <begin position="262"/>
        <end position="287"/>
    </location>
</feature>
<dbReference type="Proteomes" id="UP000325440">
    <property type="component" value="Unassembled WGS sequence"/>
</dbReference>
<proteinExistence type="predicted"/>
<evidence type="ECO:0000256" key="1">
    <source>
        <dbReference type="SAM" id="MobiDB-lite"/>
    </source>
</evidence>
<feature type="region of interest" description="Disordered" evidence="1">
    <location>
        <begin position="158"/>
        <end position="295"/>
    </location>
</feature>
<name>A0A5E4NJQ1_9HEMI</name>
<accession>A0A5E4NJQ1</accession>
<keyword evidence="3" id="KW-1185">Reference proteome</keyword>
<evidence type="ECO:0000313" key="2">
    <source>
        <dbReference type="EMBL" id="VVC43428.1"/>
    </source>
</evidence>
<gene>
    <name evidence="2" type="ORF">CINCED_3A009872</name>
</gene>
<sequence length="295" mass="34615">MANNVMRNNVDDIKTDVLNEAEELHNKMSLLMILKEYLRKMRSTCAYCHNVTFNMVNGKQLALHILENHRFATLEVGSSKEVAEKLELNLKYLENVYYLKQDHCDKNDNIPVTLRPRVVFPHRKVVVEPQIIINNWIIPCEKNEKNKKVDECPQIKTKKKRETYQQDSSENQPEKVTISSDDEQLMYEVSRCPQTKTKKKKETHQQDSSESQPKKMTVSYGEKQLIDRDSQCVQTKTNKQKKAHKQECSKRKMTCDEEVSVKKQKREQKPAKPRKGKSLLNKIKHVLMKYNPNGR</sequence>
<dbReference type="AlphaFoldDB" id="A0A5E4NJQ1"/>
<dbReference type="OrthoDB" id="5411773at2759"/>
<evidence type="ECO:0000313" key="3">
    <source>
        <dbReference type="Proteomes" id="UP000325440"/>
    </source>
</evidence>
<feature type="compositionally biased region" description="Basic and acidic residues" evidence="1">
    <location>
        <begin position="245"/>
        <end position="261"/>
    </location>
</feature>